<keyword evidence="1" id="KW-0812">Transmembrane</keyword>
<keyword evidence="1" id="KW-1133">Transmembrane helix</keyword>
<protein>
    <recommendedName>
        <fullName evidence="4">ABC-2 type transport system permease protein</fullName>
    </recommendedName>
</protein>
<dbReference type="RefSeq" id="WP_319986048.1">
    <property type="nucleotide sequence ID" value="NZ_JAXAVV010000011.1"/>
</dbReference>
<evidence type="ECO:0000313" key="3">
    <source>
        <dbReference type="Proteomes" id="UP001271792"/>
    </source>
</evidence>
<organism evidence="2 3">
    <name type="scientific">Lentzea kristufekii</name>
    <dbReference type="NCBI Taxonomy" id="3095430"/>
    <lineage>
        <taxon>Bacteria</taxon>
        <taxon>Bacillati</taxon>
        <taxon>Actinomycetota</taxon>
        <taxon>Actinomycetes</taxon>
        <taxon>Pseudonocardiales</taxon>
        <taxon>Pseudonocardiaceae</taxon>
        <taxon>Lentzea</taxon>
    </lineage>
</organism>
<evidence type="ECO:0000313" key="2">
    <source>
        <dbReference type="EMBL" id="MDX8052160.1"/>
    </source>
</evidence>
<keyword evidence="3" id="KW-1185">Reference proteome</keyword>
<evidence type="ECO:0000256" key="1">
    <source>
        <dbReference type="SAM" id="Phobius"/>
    </source>
</evidence>
<evidence type="ECO:0008006" key="4">
    <source>
        <dbReference type="Google" id="ProtNLM"/>
    </source>
</evidence>
<keyword evidence="1" id="KW-0472">Membrane</keyword>
<accession>A0ABU4TV58</accession>
<name>A0ABU4TV58_9PSEU</name>
<dbReference type="EMBL" id="JAXAVV010000011">
    <property type="protein sequence ID" value="MDX8052160.1"/>
    <property type="molecule type" value="Genomic_DNA"/>
</dbReference>
<reference evidence="2 3" key="1">
    <citation type="submission" date="2023-11" db="EMBL/GenBank/DDBJ databases">
        <title>Lentzea sokolovensis, sp. nov., Lentzea kristufkii, sp. nov., and Lentzea miocenensis, sp. nov., rare actinobacteria from Sokolov Coal Basin, Miocene lacustrine sediment, Czech Republic.</title>
        <authorList>
            <person name="Lara A."/>
            <person name="Kotroba L."/>
            <person name="Nouioui I."/>
            <person name="Neumann-Schaal M."/>
            <person name="Mast Y."/>
            <person name="Chronakova A."/>
        </authorList>
    </citation>
    <scope>NUCLEOTIDE SEQUENCE [LARGE SCALE GENOMIC DNA]</scope>
    <source>
        <strain evidence="2 3">BCCO 10_0798</strain>
    </source>
</reference>
<dbReference type="Proteomes" id="UP001271792">
    <property type="component" value="Unassembled WGS sequence"/>
</dbReference>
<reference evidence="2 3" key="2">
    <citation type="submission" date="2023-11" db="EMBL/GenBank/DDBJ databases">
        <authorList>
            <person name="Lara A.C."/>
            <person name="Chronakova A."/>
        </authorList>
    </citation>
    <scope>NUCLEOTIDE SEQUENCE [LARGE SCALE GENOMIC DNA]</scope>
    <source>
        <strain evidence="2 3">BCCO 10_0798</strain>
    </source>
</reference>
<proteinExistence type="predicted"/>
<sequence>MDDVWFAIAEGGTCGGRTCGSSPISTVPVEFFSPASRTAAFATPHGWASDGFAALTRRGGDLFTIAPHLGVLLGFATLLFSLGAWALRRAVTR</sequence>
<comment type="caution">
    <text evidence="2">The sequence shown here is derived from an EMBL/GenBank/DDBJ whole genome shotgun (WGS) entry which is preliminary data.</text>
</comment>
<feature type="transmembrane region" description="Helical" evidence="1">
    <location>
        <begin position="65"/>
        <end position="87"/>
    </location>
</feature>
<gene>
    <name evidence="2" type="ORF">SK571_22465</name>
</gene>